<feature type="transmembrane region" description="Helical" evidence="1">
    <location>
        <begin position="63"/>
        <end position="80"/>
    </location>
</feature>
<keyword evidence="1" id="KW-0472">Membrane</keyword>
<gene>
    <name evidence="2" type="ORF">IQ10_00648</name>
</gene>
<reference evidence="2 3" key="1">
    <citation type="journal article" date="2015" name="Stand. Genomic Sci.">
        <title>Genomic Encyclopedia of Bacterial and Archaeal Type Strains, Phase III: the genomes of soil and plant-associated and newly described type strains.</title>
        <authorList>
            <person name="Whitman W.B."/>
            <person name="Woyke T."/>
            <person name="Klenk H.P."/>
            <person name="Zhou Y."/>
            <person name="Lilburn T.G."/>
            <person name="Beck B.J."/>
            <person name="De Vos P."/>
            <person name="Vandamme P."/>
            <person name="Eisen J.A."/>
            <person name="Garrity G."/>
            <person name="Hugenholtz P."/>
            <person name="Kyrpides N.C."/>
        </authorList>
    </citation>
    <scope>NUCLEOTIDE SEQUENCE [LARGE SCALE GENOMIC DNA]</scope>
    <source>
        <strain evidence="2 3">CGMCC 1.10116</strain>
    </source>
</reference>
<dbReference type="EMBL" id="VLKZ01000002">
    <property type="protein sequence ID" value="TWI58940.1"/>
    <property type="molecule type" value="Genomic_DNA"/>
</dbReference>
<keyword evidence="1" id="KW-1133">Transmembrane helix</keyword>
<feature type="transmembrane region" description="Helical" evidence="1">
    <location>
        <begin position="21"/>
        <end position="48"/>
    </location>
</feature>
<keyword evidence="1" id="KW-0812">Transmembrane</keyword>
<name>A0A562QRX0_9BACI</name>
<organism evidence="2 3">
    <name type="scientific">Halalkalibacter nanhaiisediminis</name>
    <dbReference type="NCBI Taxonomy" id="688079"/>
    <lineage>
        <taxon>Bacteria</taxon>
        <taxon>Bacillati</taxon>
        <taxon>Bacillota</taxon>
        <taxon>Bacilli</taxon>
        <taxon>Bacillales</taxon>
        <taxon>Bacillaceae</taxon>
        <taxon>Halalkalibacter</taxon>
    </lineage>
</organism>
<protein>
    <recommendedName>
        <fullName evidence="4">Phosphate transport system permease protein</fullName>
    </recommendedName>
</protein>
<comment type="caution">
    <text evidence="2">The sequence shown here is derived from an EMBL/GenBank/DDBJ whole genome shotgun (WGS) entry which is preliminary data.</text>
</comment>
<evidence type="ECO:0000313" key="3">
    <source>
        <dbReference type="Proteomes" id="UP000315711"/>
    </source>
</evidence>
<dbReference type="OrthoDB" id="2942608at2"/>
<evidence type="ECO:0000256" key="1">
    <source>
        <dbReference type="SAM" id="Phobius"/>
    </source>
</evidence>
<dbReference type="Proteomes" id="UP000315711">
    <property type="component" value="Unassembled WGS sequence"/>
</dbReference>
<dbReference type="RefSeq" id="WP_144449042.1">
    <property type="nucleotide sequence ID" value="NZ_VLKZ01000002.1"/>
</dbReference>
<dbReference type="AlphaFoldDB" id="A0A562QRX0"/>
<accession>A0A562QRX0</accession>
<evidence type="ECO:0000313" key="2">
    <source>
        <dbReference type="EMBL" id="TWI58940.1"/>
    </source>
</evidence>
<sequence length="83" mass="9393">MESQTEQKKRPAWLKWTLRVVLGYAALLAVILAITIIVILITFALIVIDGFTDSTSLGMFSETYLVPISEFMWSLFTWLIPGL</sequence>
<keyword evidence="3" id="KW-1185">Reference proteome</keyword>
<proteinExistence type="predicted"/>
<evidence type="ECO:0008006" key="4">
    <source>
        <dbReference type="Google" id="ProtNLM"/>
    </source>
</evidence>